<reference evidence="2 3" key="1">
    <citation type="submission" date="2024-11" db="EMBL/GenBank/DDBJ databases">
        <title>Chromosome-level genome assembly of the freshwater bivalve Anodonta woodiana.</title>
        <authorList>
            <person name="Chen X."/>
        </authorList>
    </citation>
    <scope>NUCLEOTIDE SEQUENCE [LARGE SCALE GENOMIC DNA]</scope>
    <source>
        <strain evidence="2">MN2024</strain>
        <tissue evidence="2">Gills</tissue>
    </source>
</reference>
<dbReference type="SUPFAM" id="SSF52047">
    <property type="entry name" value="RNI-like"/>
    <property type="match status" value="2"/>
</dbReference>
<comment type="caution">
    <text evidence="2">The sequence shown here is derived from an EMBL/GenBank/DDBJ whole genome shotgun (WGS) entry which is preliminary data.</text>
</comment>
<name>A0ABD3XH45_SINWO</name>
<gene>
    <name evidence="2" type="ORF">ACJMK2_025465</name>
</gene>
<dbReference type="SMART" id="SM00367">
    <property type="entry name" value="LRR_CC"/>
    <property type="match status" value="8"/>
</dbReference>
<dbReference type="InterPro" id="IPR057207">
    <property type="entry name" value="FBXL15_LRR"/>
</dbReference>
<evidence type="ECO:0000313" key="2">
    <source>
        <dbReference type="EMBL" id="KAL3885402.1"/>
    </source>
</evidence>
<feature type="domain" description="F-box/LRR-repeat protein 15-like leucin rich repeat" evidence="1">
    <location>
        <begin position="763"/>
        <end position="939"/>
    </location>
</feature>
<keyword evidence="3" id="KW-1185">Reference proteome</keyword>
<dbReference type="AlphaFoldDB" id="A0ABD3XH45"/>
<accession>A0ABD3XH45</accession>
<dbReference type="Pfam" id="PF25372">
    <property type="entry name" value="DUF7885"/>
    <property type="match status" value="1"/>
</dbReference>
<dbReference type="InterPro" id="IPR032675">
    <property type="entry name" value="LRR_dom_sf"/>
</dbReference>
<dbReference type="PANTHER" id="PTHR13318">
    <property type="entry name" value="PARTNER OF PAIRED, ISOFORM B-RELATED"/>
    <property type="match status" value="1"/>
</dbReference>
<dbReference type="PANTHER" id="PTHR13318:SF247">
    <property type="entry name" value="GH16156P"/>
    <property type="match status" value="1"/>
</dbReference>
<dbReference type="EMBL" id="JBJQND010000002">
    <property type="protein sequence ID" value="KAL3885402.1"/>
    <property type="molecule type" value="Genomic_DNA"/>
</dbReference>
<dbReference type="InterPro" id="IPR006553">
    <property type="entry name" value="Leu-rich_rpt_Cys-con_subtyp"/>
</dbReference>
<protein>
    <recommendedName>
        <fullName evidence="1">F-box/LRR-repeat protein 15-like leucin rich repeat domain-containing protein</fullName>
    </recommendedName>
</protein>
<dbReference type="Proteomes" id="UP001634394">
    <property type="component" value="Unassembled WGS sequence"/>
</dbReference>
<dbReference type="Gene3D" id="3.80.10.10">
    <property type="entry name" value="Ribonuclease Inhibitor"/>
    <property type="match status" value="2"/>
</dbReference>
<evidence type="ECO:0000259" key="1">
    <source>
        <dbReference type="Pfam" id="PF25372"/>
    </source>
</evidence>
<sequence>MVVVLPLQHHAQLTVIQALLDHLDNIDENQIKYIVKLFQTQSFTPVSEQVLKRLVTYYPHKLTNQILTALVPPHARQLVLKSCTSVSFKGLSETLKKCKHLQFLDLTQCPCLMLPDLFTYAGLISPSLTSITVEHCDTVTDEVVQAMLQGVSALQHLNVSGCLNLTDKVFLLNEKLQGTREAFSSVRPVMDYECHLVSVDISGCRKLTNTAIRHLCTLSGPTLKSVNISWILADCTALLYLSGYEHLAVSCVLSLFDVVQQAKSKDKFSHILREILQDIHNLVDNYSSEPRAQMLRQLVTVKDEVDTASLSNLSAKTQAKISDINNVPIEEEEEKTANTVKNQEAHCNKPSSLEDTDCIVSHENVNVEFENLIEESDTKQLLQAENLHLSPFEGSTIANCFSKKQMTSCFENDVCISLYHEEKVQLEINVGEGDSLLVTMNDQDSEMKEFINLGNNNAGTGQMDGASEANGDTGSTLLAENGSASLFTSFGEVPSVGENVTDEELPNISHNLDTCLFSLSVDDAVLSTEEMSTLSQKHETLNSSLTDAISSMDRKKIPVISSKGIGSVDDDFLLSVNNLNVVSKEMDTIDSYMYEDIRNSSSAENNMSRSFDEPKTVDCFGAHRNSSLQDCDISGIKFSSGDVIQDPDVISHDTVEPLSFQNIEDTAVLTSFVCIDPSRNQNNGTSKPAVDNSVFTSPILRIMNSVDGSIFQKQDSIASSFSITELETVFRQIYVPELSSLDMTDITFHNKSRDEFCLQVFFEINKSIKKFGISWKELSDETLDRISASSPALHEIMLVECGYLSTPGISNLGLNCRQLQKIDLTGVSFIGDRAVAPLLTLAGLESLVLSGSEITDKTLYTISEGRCALKSLHLKKCPATDLSVTLLAENCPYMKVLVISSVSDITDASVIYLSEHLHQLHELDISWNLALTNESVSAVLKNCPRLHTACMSGLKQITAEPFLPIITDLKRWRRCQSLLRFKLHEKKILEENNEENYSSDEEFEELYLPHRSQVYTPNLRTLLLEYSDLVNDTQLSEIVAVCRGSLQIIDYYGEQMKPALIHYKKGKQYLSPQM</sequence>
<organism evidence="2 3">
    <name type="scientific">Sinanodonta woodiana</name>
    <name type="common">Chinese pond mussel</name>
    <name type="synonym">Anodonta woodiana</name>
    <dbReference type="NCBI Taxonomy" id="1069815"/>
    <lineage>
        <taxon>Eukaryota</taxon>
        <taxon>Metazoa</taxon>
        <taxon>Spiralia</taxon>
        <taxon>Lophotrochozoa</taxon>
        <taxon>Mollusca</taxon>
        <taxon>Bivalvia</taxon>
        <taxon>Autobranchia</taxon>
        <taxon>Heteroconchia</taxon>
        <taxon>Palaeoheterodonta</taxon>
        <taxon>Unionida</taxon>
        <taxon>Unionoidea</taxon>
        <taxon>Unionidae</taxon>
        <taxon>Unioninae</taxon>
        <taxon>Sinanodonta</taxon>
    </lineage>
</organism>
<proteinExistence type="predicted"/>
<evidence type="ECO:0000313" key="3">
    <source>
        <dbReference type="Proteomes" id="UP001634394"/>
    </source>
</evidence>